<dbReference type="EMBL" id="MCGR01000001">
    <property type="protein sequence ID" value="ORY92915.1"/>
    <property type="molecule type" value="Genomic_DNA"/>
</dbReference>
<proteinExistence type="predicted"/>
<keyword evidence="2" id="KW-1185">Reference proteome</keyword>
<sequence length="127" mass="15030">MLHLRHSTCRGGFHFLSAYLRHSYSSWIHLYRVSTIETHRSAEEQPQLPSAIAELLQQWKAAMLKLAAYDDVWPKPLYSDTLLATFALYLMQLSRLEKNRLSRRREEVVLDFVLLWKERREERAGEG</sequence>
<comment type="caution">
    <text evidence="1">The sequence shown here is derived from an EMBL/GenBank/DDBJ whole genome shotgun (WGS) entry which is preliminary data.</text>
</comment>
<name>A0A1Y2G4P9_9BASI</name>
<reference evidence="1 2" key="1">
    <citation type="submission" date="2016-07" db="EMBL/GenBank/DDBJ databases">
        <title>Pervasive Adenine N6-methylation of Active Genes in Fungi.</title>
        <authorList>
            <consortium name="DOE Joint Genome Institute"/>
            <person name="Mondo S.J."/>
            <person name="Dannebaum R.O."/>
            <person name="Kuo R.C."/>
            <person name="Labutti K."/>
            <person name="Haridas S."/>
            <person name="Kuo A."/>
            <person name="Salamov A."/>
            <person name="Ahrendt S.R."/>
            <person name="Lipzen A."/>
            <person name="Sullivan W."/>
            <person name="Andreopoulos W.B."/>
            <person name="Clum A."/>
            <person name="Lindquist E."/>
            <person name="Daum C."/>
            <person name="Ramamoorthy G.K."/>
            <person name="Gryganskyi A."/>
            <person name="Culley D."/>
            <person name="Magnuson J.K."/>
            <person name="James T.Y."/>
            <person name="O'Malley M.A."/>
            <person name="Stajich J.E."/>
            <person name="Spatafora J.W."/>
            <person name="Visel A."/>
            <person name="Grigoriev I.V."/>
        </authorList>
    </citation>
    <scope>NUCLEOTIDE SEQUENCE [LARGE SCALE GENOMIC DNA]</scope>
    <source>
        <strain evidence="1 2">62-1032</strain>
    </source>
</reference>
<dbReference type="AlphaFoldDB" id="A0A1Y2G4P9"/>
<protein>
    <submittedName>
        <fullName evidence="1">Uncharacterized protein</fullName>
    </submittedName>
</protein>
<gene>
    <name evidence="1" type="ORF">BCR35DRAFT_298524</name>
</gene>
<accession>A0A1Y2G4P9</accession>
<dbReference type="Proteomes" id="UP000193467">
    <property type="component" value="Unassembled WGS sequence"/>
</dbReference>
<evidence type="ECO:0000313" key="2">
    <source>
        <dbReference type="Proteomes" id="UP000193467"/>
    </source>
</evidence>
<dbReference type="InParanoid" id="A0A1Y2G4P9"/>
<organism evidence="1 2">
    <name type="scientific">Leucosporidium creatinivorum</name>
    <dbReference type="NCBI Taxonomy" id="106004"/>
    <lineage>
        <taxon>Eukaryota</taxon>
        <taxon>Fungi</taxon>
        <taxon>Dikarya</taxon>
        <taxon>Basidiomycota</taxon>
        <taxon>Pucciniomycotina</taxon>
        <taxon>Microbotryomycetes</taxon>
        <taxon>Leucosporidiales</taxon>
        <taxon>Leucosporidium</taxon>
    </lineage>
</organism>
<evidence type="ECO:0000313" key="1">
    <source>
        <dbReference type="EMBL" id="ORY92915.1"/>
    </source>
</evidence>